<evidence type="ECO:0000259" key="1">
    <source>
        <dbReference type="Pfam" id="PF04326"/>
    </source>
</evidence>
<evidence type="ECO:0000313" key="2">
    <source>
        <dbReference type="EMBL" id="MSS57099.1"/>
    </source>
</evidence>
<dbReference type="Proteomes" id="UP000434241">
    <property type="component" value="Unassembled WGS sequence"/>
</dbReference>
<keyword evidence="2" id="KW-0067">ATP-binding</keyword>
<dbReference type="PANTHER" id="PTHR30595:SF6">
    <property type="entry name" value="SCHLAFEN ALBA-2 DOMAIN-CONTAINING PROTEIN"/>
    <property type="match status" value="1"/>
</dbReference>
<dbReference type="InterPro" id="IPR038461">
    <property type="entry name" value="Schlafen_AlbA_2_dom_sf"/>
</dbReference>
<keyword evidence="2" id="KW-0547">Nucleotide-binding</keyword>
<gene>
    <name evidence="2" type="ORF">FYJ55_09550</name>
</gene>
<dbReference type="GO" id="GO:0005524">
    <property type="term" value="F:ATP binding"/>
    <property type="evidence" value="ECO:0007669"/>
    <property type="project" value="UniProtKB-KW"/>
</dbReference>
<proteinExistence type="predicted"/>
<keyword evidence="3" id="KW-1185">Reference proteome</keyword>
<feature type="domain" description="Schlafen AlbA-2" evidence="1">
    <location>
        <begin position="22"/>
        <end position="142"/>
    </location>
</feature>
<accession>A0A6N7VJ07</accession>
<dbReference type="Gene3D" id="3.30.950.30">
    <property type="entry name" value="Schlafen, AAA domain"/>
    <property type="match status" value="1"/>
</dbReference>
<dbReference type="EMBL" id="VUMR01000070">
    <property type="protein sequence ID" value="MSS57099.1"/>
    <property type="molecule type" value="Genomic_DNA"/>
</dbReference>
<protein>
    <submittedName>
        <fullName evidence="2">ATP-binding protein</fullName>
    </submittedName>
</protein>
<dbReference type="PANTHER" id="PTHR30595">
    <property type="entry name" value="GLPR-RELATED TRANSCRIPTIONAL REPRESSOR"/>
    <property type="match status" value="1"/>
</dbReference>
<dbReference type="InterPro" id="IPR007421">
    <property type="entry name" value="Schlafen_AlbA_2_dom"/>
</dbReference>
<comment type="caution">
    <text evidence="2">The sequence shown here is derived from an EMBL/GenBank/DDBJ whole genome shotgun (WGS) entry which is preliminary data.</text>
</comment>
<evidence type="ECO:0000313" key="3">
    <source>
        <dbReference type="Proteomes" id="UP000434241"/>
    </source>
</evidence>
<organism evidence="2 3">
    <name type="scientific">Holdemanella porci</name>
    <dbReference type="NCBI Taxonomy" id="2652276"/>
    <lineage>
        <taxon>Bacteria</taxon>
        <taxon>Bacillati</taxon>
        <taxon>Bacillota</taxon>
        <taxon>Erysipelotrichia</taxon>
        <taxon>Erysipelotrichales</taxon>
        <taxon>Erysipelotrichaceae</taxon>
        <taxon>Holdemanella</taxon>
    </lineage>
</organism>
<name>A0A6N7VJ07_9FIRM</name>
<sequence>MITWMCERRNTMLINELNKYGENNNIEVKKEVPAEHKKYLKSVVAFANGFGGKIIFGIEEKQDSFEVCGLSGDIFKIKDSITNSIFSSIEPHIIPSINLDTIEDKTILIVNVPSGWDRPYYLKSEGEFDGVYVRVSRTTRKADRNMIKELMFEGSNRYFDKMICPELEINENSIQNLCDTLYHKAL</sequence>
<reference evidence="2 3" key="1">
    <citation type="submission" date="2019-08" db="EMBL/GenBank/DDBJ databases">
        <title>In-depth cultivation of the pig gut microbiome towards novel bacterial diversity and tailored functional studies.</title>
        <authorList>
            <person name="Wylensek D."/>
            <person name="Hitch T.C.A."/>
            <person name="Clavel T."/>
        </authorList>
    </citation>
    <scope>NUCLEOTIDE SEQUENCE [LARGE SCALE GENOMIC DNA]</scope>
    <source>
        <strain evidence="2 3">LKV-472-APC-3</strain>
    </source>
</reference>
<dbReference type="Pfam" id="PF04326">
    <property type="entry name" value="SLFN_AlbA_2"/>
    <property type="match status" value="1"/>
</dbReference>
<dbReference type="AlphaFoldDB" id="A0A6N7VJ07"/>